<protein>
    <recommendedName>
        <fullName evidence="3">Helicase/UvrB N-terminal domain-containing protein</fullName>
    </recommendedName>
</protein>
<comment type="caution">
    <text evidence="1">The sequence shown here is derived from an EMBL/GenBank/DDBJ whole genome shotgun (WGS) entry which is preliminary data.</text>
</comment>
<dbReference type="EMBL" id="FTNK01000001">
    <property type="protein sequence ID" value="SIQ33636.1"/>
    <property type="molecule type" value="Genomic_DNA"/>
</dbReference>
<dbReference type="SUPFAM" id="SSF52540">
    <property type="entry name" value="P-loop containing nucleoside triphosphate hydrolases"/>
    <property type="match status" value="1"/>
</dbReference>
<dbReference type="Proteomes" id="UP000186666">
    <property type="component" value="Unassembled WGS sequence"/>
</dbReference>
<name>A0ABY1JKB0_9BACL</name>
<organism evidence="1 2">
    <name type="scientific">Paenibacillus macquariensis</name>
    <dbReference type="NCBI Taxonomy" id="948756"/>
    <lineage>
        <taxon>Bacteria</taxon>
        <taxon>Bacillati</taxon>
        <taxon>Bacillota</taxon>
        <taxon>Bacilli</taxon>
        <taxon>Bacillales</taxon>
        <taxon>Paenibacillaceae</taxon>
        <taxon>Paenibacillus</taxon>
    </lineage>
</organism>
<evidence type="ECO:0000313" key="2">
    <source>
        <dbReference type="Proteomes" id="UP000186666"/>
    </source>
</evidence>
<reference evidence="1 2" key="1">
    <citation type="submission" date="2017-01" db="EMBL/GenBank/DDBJ databases">
        <authorList>
            <person name="Varghese N."/>
            <person name="Submissions S."/>
        </authorList>
    </citation>
    <scope>NUCLEOTIDE SEQUENCE [LARGE SCALE GENOMIC DNA]</scope>
    <source>
        <strain evidence="1 2">ATCC 23464</strain>
    </source>
</reference>
<evidence type="ECO:0000313" key="1">
    <source>
        <dbReference type="EMBL" id="SIQ33636.1"/>
    </source>
</evidence>
<evidence type="ECO:0008006" key="3">
    <source>
        <dbReference type="Google" id="ProtNLM"/>
    </source>
</evidence>
<sequence>MTTVNVVDAPCGYGKTSWAIEYMNEMSTESHRFIYVTPFLDEVERVQQAVVNRKFYDPKSIKGVTKLDDLHRLLGQGNDICTTHALFQMANAETRDLISSNDYTLILDEVMNVIEQVPLRKDDLNFLLNAGVIEYVNNDKGLTFIKWKDDKIGYDTKYNDIKYMALSGNLMYCNSSALIWNLPCDLFLMFRDVFILTYLFKGQFQRYYYDLHEVKYQYLSVTKEQQGYILVPYENRQIHDKTVLSQNISIYEGQLNVIGDKRHALSTSWFEKPDNKDLLVTLRNNAYNFLTNKCNANKNTALWTTVMGKKEGKKEKNKGKIMNKVKPKGFAKCFISMTTRATNIYKDRSHLAYLINRFMNPIEKKFFEQYGVKVDQDAWALSELIQWVWRSRIRDDQPIHIYIPSSRMRGLLKQYLTSEAFEEAPLNAITDEAPSDWHL</sequence>
<dbReference type="RefSeq" id="WP_082867621.1">
    <property type="nucleotide sequence ID" value="NZ_FTNK01000001.1"/>
</dbReference>
<gene>
    <name evidence="1" type="ORF">SAMN05421578_101272</name>
</gene>
<dbReference type="InterPro" id="IPR027417">
    <property type="entry name" value="P-loop_NTPase"/>
</dbReference>
<proteinExistence type="predicted"/>
<keyword evidence="2" id="KW-1185">Reference proteome</keyword>
<accession>A0ABY1JKB0</accession>